<feature type="chain" id="PRO_5013166068" evidence="1">
    <location>
        <begin position="27"/>
        <end position="420"/>
    </location>
</feature>
<dbReference type="PANTHER" id="PTHR46825">
    <property type="entry name" value="D-ALANYL-D-ALANINE-CARBOXYPEPTIDASE/ENDOPEPTIDASE AMPH"/>
    <property type="match status" value="1"/>
</dbReference>
<feature type="signal peptide" evidence="1">
    <location>
        <begin position="1"/>
        <end position="26"/>
    </location>
</feature>
<organism evidence="3 4">
    <name type="scientific">Kytococcus aerolatus</name>
    <dbReference type="NCBI Taxonomy" id="592308"/>
    <lineage>
        <taxon>Bacteria</taxon>
        <taxon>Bacillati</taxon>
        <taxon>Actinomycetota</taxon>
        <taxon>Actinomycetes</taxon>
        <taxon>Micrococcales</taxon>
        <taxon>Kytococcaceae</taxon>
        <taxon>Kytococcus</taxon>
    </lineage>
</organism>
<dbReference type="PROSITE" id="PS51318">
    <property type="entry name" value="TAT"/>
    <property type="match status" value="1"/>
</dbReference>
<dbReference type="EMBL" id="FYEZ01000002">
    <property type="protein sequence ID" value="SNC72043.1"/>
    <property type="molecule type" value="Genomic_DNA"/>
</dbReference>
<name>A0A212U1D3_9MICO</name>
<evidence type="ECO:0000313" key="4">
    <source>
        <dbReference type="Proteomes" id="UP000198122"/>
    </source>
</evidence>
<keyword evidence="3" id="KW-0378">Hydrolase</keyword>
<dbReference type="PANTHER" id="PTHR46825:SF7">
    <property type="entry name" value="D-ALANYL-D-ALANINE CARBOXYPEPTIDASE"/>
    <property type="match status" value="1"/>
</dbReference>
<keyword evidence="3" id="KW-0121">Carboxypeptidase</keyword>
<dbReference type="InterPro" id="IPR050491">
    <property type="entry name" value="AmpC-like"/>
</dbReference>
<evidence type="ECO:0000256" key="1">
    <source>
        <dbReference type="SAM" id="SignalP"/>
    </source>
</evidence>
<dbReference type="Proteomes" id="UP000198122">
    <property type="component" value="Unassembled WGS sequence"/>
</dbReference>
<dbReference type="GO" id="GO:0004180">
    <property type="term" value="F:carboxypeptidase activity"/>
    <property type="evidence" value="ECO:0007669"/>
    <property type="project" value="UniProtKB-KW"/>
</dbReference>
<dbReference type="OrthoDB" id="9809635at2"/>
<keyword evidence="1" id="KW-0732">Signal</keyword>
<gene>
    <name evidence="3" type="ORF">SAMN05445756_1703</name>
</gene>
<keyword evidence="4" id="KW-1185">Reference proteome</keyword>
<keyword evidence="3" id="KW-0645">Protease</keyword>
<accession>A0A212U1D3</accession>
<protein>
    <submittedName>
        <fullName evidence="3">D-alanyl-D-alanine carboxypeptidase</fullName>
    </submittedName>
</protein>
<sequence length="420" mass="44785">MTTDLSRRSFSALTAAGATSAALAGAAGTAAHAVGPSANLASTPGADALQSSMDAMNGNPLHGSMVSVRGSYGFVDLASGQQSRAFRNAIRVNFRARISSITKPMVATVVMQEVERGTWTLDSTLDQFLPGLWPGRGKVTIGQLLNHTSGMPCHLNDFMTAANPTGQVIKAVTDNRYTHADHVAQAQRYEWKFEPGEGWAYSNTGYVVLSMLLEKVTGTEIGALLRQRIFDKGLNQTRLYNSRRVDFEEIEDYHLEGDQEVRLNDLDMSIFSGSGGATATAADLTDFHHLLMKGHLVSQDTVDQMLTPVGAAVEAGYGYGVFWIDDVWSGSGKLFGHDGGGFGSTALSLTSRDGRRRVSLTFAGRAFDEDGFTATQEGMAKVLANAFAISNGTAAGRVRVLSSAGATSRAFHADARTRIG</sequence>
<feature type="domain" description="Beta-lactamase-related" evidence="2">
    <location>
        <begin position="68"/>
        <end position="346"/>
    </location>
</feature>
<evidence type="ECO:0000259" key="2">
    <source>
        <dbReference type="Pfam" id="PF00144"/>
    </source>
</evidence>
<dbReference type="RefSeq" id="WP_088818634.1">
    <property type="nucleotide sequence ID" value="NZ_FYEZ01000002.1"/>
</dbReference>
<dbReference type="Gene3D" id="3.40.710.10">
    <property type="entry name" value="DD-peptidase/beta-lactamase superfamily"/>
    <property type="match status" value="1"/>
</dbReference>
<dbReference type="InterPro" id="IPR012338">
    <property type="entry name" value="Beta-lactam/transpept-like"/>
</dbReference>
<dbReference type="InterPro" id="IPR001466">
    <property type="entry name" value="Beta-lactam-related"/>
</dbReference>
<dbReference type="InterPro" id="IPR006311">
    <property type="entry name" value="TAT_signal"/>
</dbReference>
<dbReference type="AlphaFoldDB" id="A0A212U1D3"/>
<dbReference type="Pfam" id="PF00144">
    <property type="entry name" value="Beta-lactamase"/>
    <property type="match status" value="1"/>
</dbReference>
<proteinExistence type="predicted"/>
<evidence type="ECO:0000313" key="3">
    <source>
        <dbReference type="EMBL" id="SNC72043.1"/>
    </source>
</evidence>
<reference evidence="3 4" key="1">
    <citation type="submission" date="2017-06" db="EMBL/GenBank/DDBJ databases">
        <authorList>
            <person name="Kim H.J."/>
            <person name="Triplett B.A."/>
        </authorList>
    </citation>
    <scope>NUCLEOTIDE SEQUENCE [LARGE SCALE GENOMIC DNA]</scope>
    <source>
        <strain evidence="3 4">DSM 22179</strain>
    </source>
</reference>
<dbReference type="SUPFAM" id="SSF56601">
    <property type="entry name" value="beta-lactamase/transpeptidase-like"/>
    <property type="match status" value="1"/>
</dbReference>